<dbReference type="STRING" id="199310.c5282"/>
<proteinExistence type="predicted"/>
<dbReference type="AlphaFoldDB" id="A0A0H2VF51"/>
<dbReference type="KEGG" id="ecc:c5282"/>
<accession>A0A0H2VF51</accession>
<keyword evidence="2" id="KW-1185">Reference proteome</keyword>
<reference evidence="1 2" key="1">
    <citation type="journal article" date="2002" name="Proc. Natl. Acad. Sci. U.S.A.">
        <title>Extensive mosaic structure revealed by the complete genome sequence of uropathogenic Escherichia coli.</title>
        <authorList>
            <person name="Welch R.A."/>
            <person name="Burland V."/>
            <person name="Plunkett G.III."/>
            <person name="Redford P."/>
            <person name="Roesch P."/>
            <person name="Rasko D."/>
            <person name="Buckles E.L."/>
            <person name="Liou S.R."/>
            <person name="Boutin A."/>
            <person name="Hackett J."/>
            <person name="Stroud D."/>
            <person name="Mayhew G.F."/>
            <person name="Rose D.J."/>
            <person name="Zhou S."/>
            <person name="Schwartz D.C."/>
            <person name="Perna N.T."/>
            <person name="Mobley H.L."/>
            <person name="Donnenberg M.S."/>
            <person name="Blattner F.R."/>
        </authorList>
    </citation>
    <scope>NUCLEOTIDE SEQUENCE [LARGE SCALE GENOMIC DNA]</scope>
    <source>
        <strain evidence="2">CFT073 / ATCC 700928 / UPEC</strain>
    </source>
</reference>
<organism evidence="1 2">
    <name type="scientific">Escherichia coli O6:H1 (strain CFT073 / ATCC 700928 / UPEC)</name>
    <dbReference type="NCBI Taxonomy" id="199310"/>
    <lineage>
        <taxon>Bacteria</taxon>
        <taxon>Pseudomonadati</taxon>
        <taxon>Pseudomonadota</taxon>
        <taxon>Gammaproteobacteria</taxon>
        <taxon>Enterobacterales</taxon>
        <taxon>Enterobacteriaceae</taxon>
        <taxon>Escherichia</taxon>
    </lineage>
</organism>
<gene>
    <name evidence="1" type="ordered locus">c5282</name>
</gene>
<dbReference type="EMBL" id="AE014075">
    <property type="protein sequence ID" value="AAN83703.1"/>
    <property type="molecule type" value="Genomic_DNA"/>
</dbReference>
<evidence type="ECO:0000313" key="1">
    <source>
        <dbReference type="EMBL" id="AAN83703.1"/>
    </source>
</evidence>
<protein>
    <submittedName>
        <fullName evidence="1">Uncharacterized protein</fullName>
    </submittedName>
</protein>
<evidence type="ECO:0000313" key="2">
    <source>
        <dbReference type="Proteomes" id="UP000001410"/>
    </source>
</evidence>
<dbReference type="HOGENOM" id="CLU_2154382_0_0_6"/>
<sequence>MARPYFTSCGKCALITSSSFGPKSAGESMLRTPTTYLLPVTVISPAMCVEAMMISAPLNSLLYSPTAQLFTVWSMFDWVKNWSTFIFMIMELPCPLPHTARIRTVIIKTPY</sequence>
<dbReference type="Proteomes" id="UP000001410">
    <property type="component" value="Chromosome"/>
</dbReference>
<name>A0A0H2VF51_ECOL6</name>